<dbReference type="RefSeq" id="WP_380580523.1">
    <property type="nucleotide sequence ID" value="NZ_JBHSQJ010000019.1"/>
</dbReference>
<evidence type="ECO:0000313" key="5">
    <source>
        <dbReference type="Proteomes" id="UP001596174"/>
    </source>
</evidence>
<dbReference type="InterPro" id="IPR036412">
    <property type="entry name" value="HAD-like_sf"/>
</dbReference>
<dbReference type="GO" id="GO:0016787">
    <property type="term" value="F:hydrolase activity"/>
    <property type="evidence" value="ECO:0007669"/>
    <property type="project" value="UniProtKB-KW"/>
</dbReference>
<dbReference type="EMBL" id="JBHSQJ010000019">
    <property type="protein sequence ID" value="MFC5906774.1"/>
    <property type="molecule type" value="Genomic_DNA"/>
</dbReference>
<evidence type="ECO:0000256" key="1">
    <source>
        <dbReference type="ARBA" id="ARBA00001946"/>
    </source>
</evidence>
<keyword evidence="2 4" id="KW-0378">Hydrolase</keyword>
<dbReference type="Gene3D" id="3.40.50.1000">
    <property type="entry name" value="HAD superfamily/HAD-like"/>
    <property type="match status" value="1"/>
</dbReference>
<dbReference type="EC" id="3.1.3.-" evidence="4"/>
<comment type="cofactor">
    <cofactor evidence="1">
        <name>Mg(2+)</name>
        <dbReference type="ChEBI" id="CHEBI:18420"/>
    </cofactor>
</comment>
<dbReference type="PANTHER" id="PTHR46470">
    <property type="entry name" value="N-ACYLNEURAMINATE-9-PHOSPHATASE"/>
    <property type="match status" value="1"/>
</dbReference>
<comment type="caution">
    <text evidence="4">The sequence shown here is derived from an EMBL/GenBank/DDBJ whole genome shotgun (WGS) entry which is preliminary data.</text>
</comment>
<dbReference type="InterPro" id="IPR006439">
    <property type="entry name" value="HAD-SF_hydro_IA"/>
</dbReference>
<evidence type="ECO:0000256" key="3">
    <source>
        <dbReference type="ARBA" id="ARBA00022842"/>
    </source>
</evidence>
<dbReference type="SFLD" id="SFLDS00003">
    <property type="entry name" value="Haloacid_Dehalogenase"/>
    <property type="match status" value="1"/>
</dbReference>
<dbReference type="SUPFAM" id="SSF56784">
    <property type="entry name" value="HAD-like"/>
    <property type="match status" value="1"/>
</dbReference>
<dbReference type="InterPro" id="IPR023214">
    <property type="entry name" value="HAD_sf"/>
</dbReference>
<organism evidence="4 5">
    <name type="scientific">Streptacidiphilus monticola</name>
    <dbReference type="NCBI Taxonomy" id="2161674"/>
    <lineage>
        <taxon>Bacteria</taxon>
        <taxon>Bacillati</taxon>
        <taxon>Actinomycetota</taxon>
        <taxon>Actinomycetes</taxon>
        <taxon>Kitasatosporales</taxon>
        <taxon>Streptomycetaceae</taxon>
        <taxon>Streptacidiphilus</taxon>
    </lineage>
</organism>
<dbReference type="Proteomes" id="UP001596174">
    <property type="component" value="Unassembled WGS sequence"/>
</dbReference>
<dbReference type="InterPro" id="IPR051400">
    <property type="entry name" value="HAD-like_hydrolase"/>
</dbReference>
<dbReference type="Pfam" id="PF00702">
    <property type="entry name" value="Hydrolase"/>
    <property type="match status" value="1"/>
</dbReference>
<dbReference type="NCBIfam" id="TIGR01549">
    <property type="entry name" value="HAD-SF-IA-v1"/>
    <property type="match status" value="1"/>
</dbReference>
<name>A0ABW1FX15_9ACTN</name>
<keyword evidence="3" id="KW-0460">Magnesium</keyword>
<evidence type="ECO:0000313" key="4">
    <source>
        <dbReference type="EMBL" id="MFC5906774.1"/>
    </source>
</evidence>
<protein>
    <submittedName>
        <fullName evidence="4">HAD family hydrolase</fullName>
        <ecNumber evidence="4">3.1.3.-</ecNumber>
    </submittedName>
</protein>
<proteinExistence type="predicted"/>
<dbReference type="PRINTS" id="PR00413">
    <property type="entry name" value="HADHALOGNASE"/>
</dbReference>
<sequence>MAEPIRAVVWDIDDTIFDYSGAERAGILGHLEELGLLGEFDSPDHALALWCQDMESAYARFLAGELDLWEQRRVRVRAFLGRLGLQTDDPAAWFRGYLDHYERSWRVFPDVLPALAGLTGYRHGLLSNSSLLVQRHKTAKLGLAEHFSFLLCSEELGVAKPAPEAFLAACTALDLPPRQVAYVGDKLETDALGASAAGLRGIWLDRSGAGTSAQVERITTLAELPELLRVTDFGAVPTIG</sequence>
<accession>A0ABW1FX15</accession>
<dbReference type="SFLD" id="SFLDG01129">
    <property type="entry name" value="C1.5:_HAD__Beta-PGM__Phosphata"/>
    <property type="match status" value="1"/>
</dbReference>
<dbReference type="Gene3D" id="1.20.120.1600">
    <property type="match status" value="1"/>
</dbReference>
<evidence type="ECO:0000256" key="2">
    <source>
        <dbReference type="ARBA" id="ARBA00022801"/>
    </source>
</evidence>
<keyword evidence="5" id="KW-1185">Reference proteome</keyword>
<dbReference type="PANTHER" id="PTHR46470:SF4">
    <property type="entry name" value="5-AMINO-6-(5-PHOSPHO-D-RIBITYLAMINO)URACIL PHOSPHATASE YIGB"/>
    <property type="match status" value="1"/>
</dbReference>
<gene>
    <name evidence="4" type="ORF">ACFP3V_06035</name>
</gene>
<reference evidence="5" key="1">
    <citation type="journal article" date="2019" name="Int. J. Syst. Evol. Microbiol.">
        <title>The Global Catalogue of Microorganisms (GCM) 10K type strain sequencing project: providing services to taxonomists for standard genome sequencing and annotation.</title>
        <authorList>
            <consortium name="The Broad Institute Genomics Platform"/>
            <consortium name="The Broad Institute Genome Sequencing Center for Infectious Disease"/>
            <person name="Wu L."/>
            <person name="Ma J."/>
        </authorList>
    </citation>
    <scope>NUCLEOTIDE SEQUENCE [LARGE SCALE GENOMIC DNA]</scope>
    <source>
        <strain evidence="5">JCM 4816</strain>
    </source>
</reference>